<evidence type="ECO:0000256" key="1">
    <source>
        <dbReference type="SAM" id="Phobius"/>
    </source>
</evidence>
<keyword evidence="1" id="KW-1133">Transmembrane helix</keyword>
<feature type="transmembrane region" description="Helical" evidence="1">
    <location>
        <begin position="267"/>
        <end position="286"/>
    </location>
</feature>
<evidence type="ECO:0000313" key="2">
    <source>
        <dbReference type="EMBL" id="ODV76691.1"/>
    </source>
</evidence>
<keyword evidence="1" id="KW-0812">Transmembrane</keyword>
<dbReference type="Proteomes" id="UP000094285">
    <property type="component" value="Unassembled WGS sequence"/>
</dbReference>
<accession>A0A1E4SB15</accession>
<gene>
    <name evidence="2" type="ORF">CANTADRAFT_149142</name>
</gene>
<name>A0A1E4SB15_9ASCO</name>
<dbReference type="RefSeq" id="XP_020061813.1">
    <property type="nucleotide sequence ID" value="XM_020206325.1"/>
</dbReference>
<proteinExistence type="predicted"/>
<dbReference type="GeneID" id="30980462"/>
<dbReference type="EMBL" id="KV453918">
    <property type="protein sequence ID" value="ODV76691.1"/>
    <property type="molecule type" value="Genomic_DNA"/>
</dbReference>
<keyword evidence="1" id="KW-0472">Membrane</keyword>
<dbReference type="AlphaFoldDB" id="A0A1E4SB15"/>
<keyword evidence="3" id="KW-1185">Reference proteome</keyword>
<evidence type="ECO:0000313" key="3">
    <source>
        <dbReference type="Proteomes" id="UP000094285"/>
    </source>
</evidence>
<organism evidence="2 3">
    <name type="scientific">Suhomyces tanzawaensis NRRL Y-17324</name>
    <dbReference type="NCBI Taxonomy" id="984487"/>
    <lineage>
        <taxon>Eukaryota</taxon>
        <taxon>Fungi</taxon>
        <taxon>Dikarya</taxon>
        <taxon>Ascomycota</taxon>
        <taxon>Saccharomycotina</taxon>
        <taxon>Pichiomycetes</taxon>
        <taxon>Debaryomycetaceae</taxon>
        <taxon>Suhomyces</taxon>
    </lineage>
</organism>
<sequence length="310" mass="35138">MDTKSESSDIPADAKKGTSHKLICSLFVEHFDKDYGNAEEANSPVTEELVESNDDFELKAQDNTFDRLKQNVSDPEYYLAEIYKWGLEFPRSIDQTIFNSSKETLDSTDDDNSNISANKYTKKFRGDDFGLSNRDSQITIESESSSDNSKTLNRFSSSISTSLNPGTPSTQGSCSEDCQEQRIQISTLESDICTQTIMECEATSTGFLNLKYSCEFLKFEGSLLGQIGTEANEMVTWINNSRPCSVREIGRQFYSGISIRQDKNIGIQWHVLIILLFQLMILVLDFRTSLHKLKNLRLWSAVRILLWLLS</sequence>
<reference evidence="3" key="1">
    <citation type="submission" date="2016-05" db="EMBL/GenBank/DDBJ databases">
        <title>Comparative genomics of biotechnologically important yeasts.</title>
        <authorList>
            <consortium name="DOE Joint Genome Institute"/>
            <person name="Riley R."/>
            <person name="Haridas S."/>
            <person name="Wolfe K.H."/>
            <person name="Lopes M.R."/>
            <person name="Hittinger C.T."/>
            <person name="Goker M."/>
            <person name="Salamov A."/>
            <person name="Wisecaver J."/>
            <person name="Long T.M."/>
            <person name="Aerts A.L."/>
            <person name="Barry K."/>
            <person name="Choi C."/>
            <person name="Clum A."/>
            <person name="Coughlan A.Y."/>
            <person name="Deshpande S."/>
            <person name="Douglass A.P."/>
            <person name="Hanson S.J."/>
            <person name="Klenk H.-P."/>
            <person name="Labutti K."/>
            <person name="Lapidus A."/>
            <person name="Lindquist E."/>
            <person name="Lipzen A."/>
            <person name="Meier-Kolthoff J.P."/>
            <person name="Ohm R.A."/>
            <person name="Otillar R.P."/>
            <person name="Pangilinan J."/>
            <person name="Peng Y."/>
            <person name="Rokas A."/>
            <person name="Rosa C.A."/>
            <person name="Scheuner C."/>
            <person name="Sibirny A.A."/>
            <person name="Slot J.C."/>
            <person name="Stielow J.B."/>
            <person name="Sun H."/>
            <person name="Kurtzman C.P."/>
            <person name="Blackwell M."/>
            <person name="Grigoriev I.V."/>
            <person name="Jeffries T.W."/>
        </authorList>
    </citation>
    <scope>NUCLEOTIDE SEQUENCE [LARGE SCALE GENOMIC DNA]</scope>
    <source>
        <strain evidence="3">NRRL Y-17324</strain>
    </source>
</reference>
<protein>
    <submittedName>
        <fullName evidence="2">Uncharacterized protein</fullName>
    </submittedName>
</protein>